<evidence type="ECO:0000256" key="5">
    <source>
        <dbReference type="ARBA" id="ARBA00022692"/>
    </source>
</evidence>
<proteinExistence type="inferred from homology"/>
<dbReference type="PANTHER" id="PTHR43057:SF1">
    <property type="entry name" value="ARSENICAL-RESISTANCE PROTEIN 3"/>
    <property type="match status" value="1"/>
</dbReference>
<dbReference type="InterPro" id="IPR002657">
    <property type="entry name" value="BilAc:Na_symport/Acr3"/>
</dbReference>
<feature type="transmembrane region" description="Helical" evidence="9">
    <location>
        <begin position="203"/>
        <end position="222"/>
    </location>
</feature>
<evidence type="ECO:0000313" key="11">
    <source>
        <dbReference type="Proteomes" id="UP001360560"/>
    </source>
</evidence>
<evidence type="ECO:0000256" key="6">
    <source>
        <dbReference type="ARBA" id="ARBA00022989"/>
    </source>
</evidence>
<feature type="transmembrane region" description="Helical" evidence="9">
    <location>
        <begin position="21"/>
        <end position="42"/>
    </location>
</feature>
<dbReference type="Gene3D" id="1.20.1530.20">
    <property type="match status" value="2"/>
</dbReference>
<keyword evidence="4 8" id="KW-1003">Cell membrane</keyword>
<evidence type="ECO:0000313" key="10">
    <source>
        <dbReference type="EMBL" id="GMM37503.1"/>
    </source>
</evidence>
<evidence type="ECO:0000256" key="1">
    <source>
        <dbReference type="ARBA" id="ARBA00004651"/>
    </source>
</evidence>
<reference evidence="10 11" key="1">
    <citation type="journal article" date="2023" name="Elife">
        <title>Identification of key yeast species and microbe-microbe interactions impacting larval growth of Drosophila in the wild.</title>
        <authorList>
            <person name="Mure A."/>
            <person name="Sugiura Y."/>
            <person name="Maeda R."/>
            <person name="Honda K."/>
            <person name="Sakurai N."/>
            <person name="Takahashi Y."/>
            <person name="Watada M."/>
            <person name="Katoh T."/>
            <person name="Gotoh A."/>
            <person name="Gotoh Y."/>
            <person name="Taniguchi I."/>
            <person name="Nakamura K."/>
            <person name="Hayashi T."/>
            <person name="Katayama T."/>
            <person name="Uemura T."/>
            <person name="Hattori Y."/>
        </authorList>
    </citation>
    <scope>NUCLEOTIDE SEQUENCE [LARGE SCALE GENOMIC DNA]</scope>
    <source>
        <strain evidence="10 11">SC-9</strain>
    </source>
</reference>
<evidence type="ECO:0000256" key="2">
    <source>
        <dbReference type="ARBA" id="ARBA00010110"/>
    </source>
</evidence>
<dbReference type="InterPro" id="IPR038770">
    <property type="entry name" value="Na+/solute_symporter_sf"/>
</dbReference>
<dbReference type="Pfam" id="PF01758">
    <property type="entry name" value="SBF"/>
    <property type="match status" value="2"/>
</dbReference>
<comment type="similarity">
    <text evidence="2 8">Belongs to the arsenical resistance-3 (ACR3) (TC 2.A.59) family.</text>
</comment>
<dbReference type="AlphaFoldDB" id="A0AAV5QRG2"/>
<name>A0AAV5QRG2_9ASCO</name>
<feature type="transmembrane region" description="Helical" evidence="9">
    <location>
        <begin position="338"/>
        <end position="358"/>
    </location>
</feature>
<dbReference type="PIRSF" id="PIRSF005508">
    <property type="entry name" value="Acr3"/>
    <property type="match status" value="1"/>
</dbReference>
<feature type="transmembrane region" description="Helical" evidence="9">
    <location>
        <begin position="54"/>
        <end position="74"/>
    </location>
</feature>
<dbReference type="GO" id="GO:0005886">
    <property type="term" value="C:plasma membrane"/>
    <property type="evidence" value="ECO:0007669"/>
    <property type="project" value="UniProtKB-SubCell"/>
</dbReference>
<dbReference type="Proteomes" id="UP001360560">
    <property type="component" value="Unassembled WGS sequence"/>
</dbReference>
<evidence type="ECO:0008006" key="12">
    <source>
        <dbReference type="Google" id="ProtNLM"/>
    </source>
</evidence>
<feature type="transmembrane region" description="Helical" evidence="9">
    <location>
        <begin position="234"/>
        <end position="260"/>
    </location>
</feature>
<dbReference type="GO" id="GO:0015104">
    <property type="term" value="F:antimonite transmembrane transporter activity"/>
    <property type="evidence" value="ECO:0007669"/>
    <property type="project" value="TreeGrafter"/>
</dbReference>
<evidence type="ECO:0000256" key="8">
    <source>
        <dbReference type="PIRNR" id="PIRNR005508"/>
    </source>
</evidence>
<dbReference type="InterPro" id="IPR004706">
    <property type="entry name" value="Arsenical-R_Acr3"/>
</dbReference>
<keyword evidence="5 8" id="KW-0812">Transmembrane</keyword>
<dbReference type="EMBL" id="BTFZ01000012">
    <property type="protein sequence ID" value="GMM37503.1"/>
    <property type="molecule type" value="Genomic_DNA"/>
</dbReference>
<gene>
    <name evidence="10" type="ORF">DASC09_048280</name>
</gene>
<keyword evidence="7 8" id="KW-0472">Membrane</keyword>
<keyword evidence="3 8" id="KW-0813">Transport</keyword>
<evidence type="ECO:0000256" key="9">
    <source>
        <dbReference type="SAM" id="Phobius"/>
    </source>
</evidence>
<comment type="caution">
    <text evidence="10">The sequence shown here is derived from an EMBL/GenBank/DDBJ whole genome shotgun (WGS) entry which is preliminary data.</text>
</comment>
<evidence type="ECO:0000256" key="4">
    <source>
        <dbReference type="ARBA" id="ARBA00022475"/>
    </source>
</evidence>
<dbReference type="RefSeq" id="XP_064854499.1">
    <property type="nucleotide sequence ID" value="XM_064998427.1"/>
</dbReference>
<feature type="transmembrane region" description="Helical" evidence="9">
    <location>
        <begin position="124"/>
        <end position="150"/>
    </location>
</feature>
<dbReference type="GO" id="GO:0015297">
    <property type="term" value="F:antiporter activity"/>
    <property type="evidence" value="ECO:0007669"/>
    <property type="project" value="UniProtKB-UniRule"/>
</dbReference>
<feature type="transmembrane region" description="Helical" evidence="9">
    <location>
        <begin position="95"/>
        <end position="118"/>
    </location>
</feature>
<keyword evidence="6 8" id="KW-1133">Transmembrane helix</keyword>
<dbReference type="PANTHER" id="PTHR43057">
    <property type="entry name" value="ARSENITE EFFLUX TRANSPORTER"/>
    <property type="match status" value="1"/>
</dbReference>
<evidence type="ECO:0000256" key="7">
    <source>
        <dbReference type="ARBA" id="ARBA00023136"/>
    </source>
</evidence>
<sequence>MIDSKNNKIFHRLIKELSWADRLLPLIIILSIIVGALISVYAPSARTAFDCHSQFAGVGAPLAVGLIVMMSPPLCKVEWENIHNILKQRRVYVQLLISLVLNWIICPLLMVALGWMALLNDEEYRIGIIMIGIARCIAMAPYQIFLCYVISNTPESGSMVSYQLVAKSMGVFLGIPLALGLVIRMLSLITVGKPLYNKKILPFLSPWSLIGLVYTIIVIFITKGDDFIKNIGQAFKCFIPLTVYFIITWFGTFFFMRYIFNVINRKTVQPTGESTPLLRCGCEKALKTEPGANERWKTWCGAKYEEVITQTFTAASNNFELSLSIVISIYGYGSKQSIAATFGPFLEVPILLILTVVAKYFRLKFLWNTEDEFVCVEDESQNTEGKLSKY</sequence>
<evidence type="ECO:0000256" key="3">
    <source>
        <dbReference type="ARBA" id="ARBA00022448"/>
    </source>
</evidence>
<keyword evidence="11" id="KW-1185">Reference proteome</keyword>
<protein>
    <recommendedName>
        <fullName evidence="12">Arsenical-resistance protein</fullName>
    </recommendedName>
</protein>
<accession>A0AAV5QRG2</accession>
<organism evidence="10 11">
    <name type="scientific">Saccharomycopsis crataegensis</name>
    <dbReference type="NCBI Taxonomy" id="43959"/>
    <lineage>
        <taxon>Eukaryota</taxon>
        <taxon>Fungi</taxon>
        <taxon>Dikarya</taxon>
        <taxon>Ascomycota</taxon>
        <taxon>Saccharomycotina</taxon>
        <taxon>Saccharomycetes</taxon>
        <taxon>Saccharomycopsidaceae</taxon>
        <taxon>Saccharomycopsis</taxon>
    </lineage>
</organism>
<dbReference type="GeneID" id="90075478"/>
<dbReference type="GO" id="GO:0015105">
    <property type="term" value="F:arsenite transmembrane transporter activity"/>
    <property type="evidence" value="ECO:0007669"/>
    <property type="project" value="TreeGrafter"/>
</dbReference>
<comment type="subcellular location">
    <subcellularLocation>
        <location evidence="1 8">Cell membrane</location>
        <topology evidence="1 8">Multi-pass membrane protein</topology>
    </subcellularLocation>
</comment>
<feature type="transmembrane region" description="Helical" evidence="9">
    <location>
        <begin position="171"/>
        <end position="191"/>
    </location>
</feature>